<organism evidence="3 4">
    <name type="scientific">Mycena venus</name>
    <dbReference type="NCBI Taxonomy" id="2733690"/>
    <lineage>
        <taxon>Eukaryota</taxon>
        <taxon>Fungi</taxon>
        <taxon>Dikarya</taxon>
        <taxon>Basidiomycota</taxon>
        <taxon>Agaricomycotina</taxon>
        <taxon>Agaricomycetes</taxon>
        <taxon>Agaricomycetidae</taxon>
        <taxon>Agaricales</taxon>
        <taxon>Marasmiineae</taxon>
        <taxon>Mycenaceae</taxon>
        <taxon>Mycena</taxon>
    </lineage>
</organism>
<dbReference type="EMBL" id="JACAZI010000006">
    <property type="protein sequence ID" value="KAF7357996.1"/>
    <property type="molecule type" value="Genomic_DNA"/>
</dbReference>
<keyword evidence="1" id="KW-1133">Transmembrane helix</keyword>
<dbReference type="OrthoDB" id="3233375at2759"/>
<protein>
    <submittedName>
        <fullName evidence="3">Uncharacterized protein</fullName>
    </submittedName>
</protein>
<evidence type="ECO:0000256" key="2">
    <source>
        <dbReference type="SAM" id="SignalP"/>
    </source>
</evidence>
<keyword evidence="2" id="KW-0732">Signal</keyword>
<evidence type="ECO:0000313" key="3">
    <source>
        <dbReference type="EMBL" id="KAF7357996.1"/>
    </source>
</evidence>
<dbReference type="AlphaFoldDB" id="A0A8H6YGQ8"/>
<sequence>MKLSILPLALACTGLLASASPLRVIVVSNGNGNAPALHSDSSLVAHLEPPRLTGAMNPPRPCGGARFRQKVGGFADSIKIAFGFGVSHNNNPHAAVGVSGMKPIPTDNKLHILPFVGTPGQFEGQNMNHPHPHRHGHGHRFHHHGEQPSFLMRVHFALMSLGPWEGRAVAFVLGCGIGVLLRMFWVLVVISYRVIKGPSSHEDDGYTVIDVDAEEIFVAPPTYTYPVDEKVDVVEPVPVVVAHAEESK</sequence>
<keyword evidence="1" id="KW-0472">Membrane</keyword>
<accession>A0A8H6YGQ8</accession>
<keyword evidence="1" id="KW-0812">Transmembrane</keyword>
<feature type="signal peptide" evidence="2">
    <location>
        <begin position="1"/>
        <end position="19"/>
    </location>
</feature>
<comment type="caution">
    <text evidence="3">The sequence shown here is derived from an EMBL/GenBank/DDBJ whole genome shotgun (WGS) entry which is preliminary data.</text>
</comment>
<dbReference type="Proteomes" id="UP000620124">
    <property type="component" value="Unassembled WGS sequence"/>
</dbReference>
<evidence type="ECO:0000313" key="4">
    <source>
        <dbReference type="Proteomes" id="UP000620124"/>
    </source>
</evidence>
<name>A0A8H6YGQ8_9AGAR</name>
<proteinExistence type="predicted"/>
<keyword evidence="4" id="KW-1185">Reference proteome</keyword>
<feature type="chain" id="PRO_5034316936" evidence="2">
    <location>
        <begin position="20"/>
        <end position="248"/>
    </location>
</feature>
<reference evidence="3" key="1">
    <citation type="submission" date="2020-05" db="EMBL/GenBank/DDBJ databases">
        <title>Mycena genomes resolve the evolution of fungal bioluminescence.</title>
        <authorList>
            <person name="Tsai I.J."/>
        </authorList>
    </citation>
    <scope>NUCLEOTIDE SEQUENCE</scope>
    <source>
        <strain evidence="3">CCC161011</strain>
    </source>
</reference>
<evidence type="ECO:0000256" key="1">
    <source>
        <dbReference type="SAM" id="Phobius"/>
    </source>
</evidence>
<feature type="transmembrane region" description="Helical" evidence="1">
    <location>
        <begin position="168"/>
        <end position="190"/>
    </location>
</feature>
<gene>
    <name evidence="3" type="ORF">MVEN_00846600</name>
</gene>